<proteinExistence type="predicted"/>
<dbReference type="AlphaFoldDB" id="A0A1L9UH85"/>
<dbReference type="VEuPathDB" id="FungiDB:ASPBRDRAFT_179032"/>
<gene>
    <name evidence="1" type="ORF">ASPBRDRAFT_179032</name>
</gene>
<dbReference type="EMBL" id="KV878685">
    <property type="protein sequence ID" value="OJJ71041.1"/>
    <property type="molecule type" value="Genomic_DNA"/>
</dbReference>
<name>A0A1L9UH85_ASPBC</name>
<sequence length="141" mass="16294">MQGNNLQQEVNFQRPYYAHLTQLNKGNGAGDWHRWLVAAATRNDMITFFKGLQKYANTQDAKIREVQPIHLAWWTFDAPEGYDVRELLKQIYRLNPSWYKNIDELSASRGKINVTILDDAGGRSWPILPPQDTSLAEFKNS</sequence>
<organism evidence="1 2">
    <name type="scientific">Aspergillus brasiliensis (strain CBS 101740 / IMI 381727 / IBT 21946)</name>
    <dbReference type="NCBI Taxonomy" id="767769"/>
    <lineage>
        <taxon>Eukaryota</taxon>
        <taxon>Fungi</taxon>
        <taxon>Dikarya</taxon>
        <taxon>Ascomycota</taxon>
        <taxon>Pezizomycotina</taxon>
        <taxon>Eurotiomycetes</taxon>
        <taxon>Eurotiomycetidae</taxon>
        <taxon>Eurotiales</taxon>
        <taxon>Aspergillaceae</taxon>
        <taxon>Aspergillus</taxon>
        <taxon>Aspergillus subgen. Circumdati</taxon>
    </lineage>
</organism>
<reference evidence="2" key="1">
    <citation type="journal article" date="2017" name="Genome Biol.">
        <title>Comparative genomics reveals high biological diversity and specific adaptations in the industrially and medically important fungal genus Aspergillus.</title>
        <authorList>
            <person name="de Vries R.P."/>
            <person name="Riley R."/>
            <person name="Wiebenga A."/>
            <person name="Aguilar-Osorio G."/>
            <person name="Amillis S."/>
            <person name="Uchima C.A."/>
            <person name="Anderluh G."/>
            <person name="Asadollahi M."/>
            <person name="Askin M."/>
            <person name="Barry K."/>
            <person name="Battaglia E."/>
            <person name="Bayram O."/>
            <person name="Benocci T."/>
            <person name="Braus-Stromeyer S.A."/>
            <person name="Caldana C."/>
            <person name="Canovas D."/>
            <person name="Cerqueira G.C."/>
            <person name="Chen F."/>
            <person name="Chen W."/>
            <person name="Choi C."/>
            <person name="Clum A."/>
            <person name="Dos Santos R.A."/>
            <person name="Damasio A.R."/>
            <person name="Diallinas G."/>
            <person name="Emri T."/>
            <person name="Fekete E."/>
            <person name="Flipphi M."/>
            <person name="Freyberg S."/>
            <person name="Gallo A."/>
            <person name="Gournas C."/>
            <person name="Habgood R."/>
            <person name="Hainaut M."/>
            <person name="Harispe M.L."/>
            <person name="Henrissat B."/>
            <person name="Hilden K.S."/>
            <person name="Hope R."/>
            <person name="Hossain A."/>
            <person name="Karabika E."/>
            <person name="Karaffa L."/>
            <person name="Karanyi Z."/>
            <person name="Krasevec N."/>
            <person name="Kuo A."/>
            <person name="Kusch H."/>
            <person name="LaButti K."/>
            <person name="Lagendijk E.L."/>
            <person name="Lapidus A."/>
            <person name="Levasseur A."/>
            <person name="Lindquist E."/>
            <person name="Lipzen A."/>
            <person name="Logrieco A.F."/>
            <person name="MacCabe A."/>
            <person name="Maekelae M.R."/>
            <person name="Malavazi I."/>
            <person name="Melin P."/>
            <person name="Meyer V."/>
            <person name="Mielnichuk N."/>
            <person name="Miskei M."/>
            <person name="Molnar A.P."/>
            <person name="Mule G."/>
            <person name="Ngan C.Y."/>
            <person name="Orejas M."/>
            <person name="Orosz E."/>
            <person name="Ouedraogo J.P."/>
            <person name="Overkamp K.M."/>
            <person name="Park H.-S."/>
            <person name="Perrone G."/>
            <person name="Piumi F."/>
            <person name="Punt P.J."/>
            <person name="Ram A.F."/>
            <person name="Ramon A."/>
            <person name="Rauscher S."/>
            <person name="Record E."/>
            <person name="Riano-Pachon D.M."/>
            <person name="Robert V."/>
            <person name="Roehrig J."/>
            <person name="Ruller R."/>
            <person name="Salamov A."/>
            <person name="Salih N.S."/>
            <person name="Samson R.A."/>
            <person name="Sandor E."/>
            <person name="Sanguinetti M."/>
            <person name="Schuetze T."/>
            <person name="Sepcic K."/>
            <person name="Shelest E."/>
            <person name="Sherlock G."/>
            <person name="Sophianopoulou V."/>
            <person name="Squina F.M."/>
            <person name="Sun H."/>
            <person name="Susca A."/>
            <person name="Todd R.B."/>
            <person name="Tsang A."/>
            <person name="Unkles S.E."/>
            <person name="van de Wiele N."/>
            <person name="van Rossen-Uffink D."/>
            <person name="Oliveira J.V."/>
            <person name="Vesth T.C."/>
            <person name="Visser J."/>
            <person name="Yu J.-H."/>
            <person name="Zhou M."/>
            <person name="Andersen M.R."/>
            <person name="Archer D.B."/>
            <person name="Baker S.E."/>
            <person name="Benoit I."/>
            <person name="Brakhage A.A."/>
            <person name="Braus G.H."/>
            <person name="Fischer R."/>
            <person name="Frisvad J.C."/>
            <person name="Goldman G.H."/>
            <person name="Houbraken J."/>
            <person name="Oakley B."/>
            <person name="Pocsi I."/>
            <person name="Scazzocchio C."/>
            <person name="Seiboth B."/>
            <person name="vanKuyk P.A."/>
            <person name="Wortman J."/>
            <person name="Dyer P.S."/>
            <person name="Grigoriev I.V."/>
        </authorList>
    </citation>
    <scope>NUCLEOTIDE SEQUENCE [LARGE SCALE GENOMIC DNA]</scope>
    <source>
        <strain evidence="2">CBS 101740 / IMI 381727 / IBT 21946</strain>
    </source>
</reference>
<protein>
    <submittedName>
        <fullName evidence="1">Uncharacterized protein</fullName>
    </submittedName>
</protein>
<dbReference type="OMA" id="DWHRWLV"/>
<evidence type="ECO:0000313" key="1">
    <source>
        <dbReference type="EMBL" id="OJJ71041.1"/>
    </source>
</evidence>
<dbReference type="GeneID" id="93572382"/>
<evidence type="ECO:0000313" key="2">
    <source>
        <dbReference type="Proteomes" id="UP000184499"/>
    </source>
</evidence>
<dbReference type="RefSeq" id="XP_067478289.1">
    <property type="nucleotide sequence ID" value="XM_067619894.1"/>
</dbReference>
<dbReference type="OrthoDB" id="4938517at2759"/>
<dbReference type="Proteomes" id="UP000184499">
    <property type="component" value="Unassembled WGS sequence"/>
</dbReference>
<keyword evidence="2" id="KW-1185">Reference proteome</keyword>
<accession>A0A1L9UH85</accession>